<evidence type="ECO:0000313" key="5">
    <source>
        <dbReference type="EMBL" id="QIS23578.1"/>
    </source>
</evidence>
<dbReference type="Proteomes" id="UP000500953">
    <property type="component" value="Chromosome"/>
</dbReference>
<dbReference type="EMBL" id="CP046173">
    <property type="protein sequence ID" value="QIS23578.1"/>
    <property type="molecule type" value="Genomic_DNA"/>
</dbReference>
<dbReference type="Gene3D" id="1.10.10.10">
    <property type="entry name" value="Winged helix-like DNA-binding domain superfamily/Winged helix DNA-binding domain"/>
    <property type="match status" value="1"/>
</dbReference>
<gene>
    <name evidence="2" type="ORF">F6W96_38800</name>
    <name evidence="3" type="ORF">F6W96_39450</name>
    <name evidence="4" type="ORF">F6W96_39520</name>
    <name evidence="5" type="ORF">F6W96_40215</name>
</gene>
<proteinExistence type="predicted"/>
<dbReference type="InterPro" id="IPR036388">
    <property type="entry name" value="WH-like_DNA-bd_sf"/>
</dbReference>
<keyword evidence="1" id="KW-0175">Coiled coil</keyword>
<organism evidence="2 6">
    <name type="scientific">Nocardia terpenica</name>
    <dbReference type="NCBI Taxonomy" id="455432"/>
    <lineage>
        <taxon>Bacteria</taxon>
        <taxon>Bacillati</taxon>
        <taxon>Actinomycetota</taxon>
        <taxon>Actinomycetes</taxon>
        <taxon>Mycobacteriales</taxon>
        <taxon>Nocardiaceae</taxon>
        <taxon>Nocardia</taxon>
    </lineage>
</organism>
<sequence length="106" mass="12195">MCGMSKQYPIEQRERAVKMVLDRLGEYRSVYAACQALAPKLAVHPESLRVWVKQAQVDAGQVSGVTNAEQQRIRELEREVRDLKEANEILKSASIFFARELDPRHR</sequence>
<dbReference type="InterPro" id="IPR002514">
    <property type="entry name" value="Transposase_8"/>
</dbReference>
<evidence type="ECO:0000313" key="2">
    <source>
        <dbReference type="EMBL" id="QIS23401.1"/>
    </source>
</evidence>
<evidence type="ECO:0000313" key="6">
    <source>
        <dbReference type="Proteomes" id="UP000500953"/>
    </source>
</evidence>
<dbReference type="GO" id="GO:0003677">
    <property type="term" value="F:DNA binding"/>
    <property type="evidence" value="ECO:0007669"/>
    <property type="project" value="InterPro"/>
</dbReference>
<evidence type="ECO:0000313" key="4">
    <source>
        <dbReference type="EMBL" id="QIS23489.1"/>
    </source>
</evidence>
<dbReference type="SUPFAM" id="SSF46689">
    <property type="entry name" value="Homeodomain-like"/>
    <property type="match status" value="1"/>
</dbReference>
<dbReference type="InterPro" id="IPR009057">
    <property type="entry name" value="Homeodomain-like_sf"/>
</dbReference>
<protein>
    <submittedName>
        <fullName evidence="2">Transposase</fullName>
    </submittedName>
</protein>
<dbReference type="GO" id="GO:0004803">
    <property type="term" value="F:transposase activity"/>
    <property type="evidence" value="ECO:0007669"/>
    <property type="project" value="InterPro"/>
</dbReference>
<dbReference type="AlphaFoldDB" id="A0A6G9ZDC7"/>
<dbReference type="EMBL" id="CP046173">
    <property type="protein sequence ID" value="QIS23401.1"/>
    <property type="molecule type" value="Genomic_DNA"/>
</dbReference>
<dbReference type="EMBL" id="CP046173">
    <property type="protein sequence ID" value="QIS23489.1"/>
    <property type="molecule type" value="Genomic_DNA"/>
</dbReference>
<dbReference type="Pfam" id="PF01527">
    <property type="entry name" value="HTH_Tnp_1"/>
    <property type="match status" value="1"/>
</dbReference>
<dbReference type="EMBL" id="CP046173">
    <property type="protein sequence ID" value="QIS23480.1"/>
    <property type="molecule type" value="Genomic_DNA"/>
</dbReference>
<reference evidence="2 6" key="1">
    <citation type="journal article" date="2019" name="ACS Chem. Biol.">
        <title>Identification and Mobilization of a Cryptic Antibiotic Biosynthesis Gene Locus from a Human-Pathogenic Nocardia Isolate.</title>
        <authorList>
            <person name="Herisse M."/>
            <person name="Ishida K."/>
            <person name="Porter J.L."/>
            <person name="Howden B."/>
            <person name="Hertweck C."/>
            <person name="Stinear T.P."/>
            <person name="Pidot S.J."/>
        </authorList>
    </citation>
    <scope>NUCLEOTIDE SEQUENCE [LARGE SCALE GENOMIC DNA]</scope>
    <source>
        <strain evidence="2 6">AUSMDU00012715</strain>
    </source>
</reference>
<accession>A0A6G9ZDC7</accession>
<feature type="coiled-coil region" evidence="1">
    <location>
        <begin position="66"/>
        <end position="93"/>
    </location>
</feature>
<name>A0A6G9ZDC7_9NOCA</name>
<dbReference type="GO" id="GO:0006313">
    <property type="term" value="P:DNA transposition"/>
    <property type="evidence" value="ECO:0007669"/>
    <property type="project" value="InterPro"/>
</dbReference>
<evidence type="ECO:0000313" key="3">
    <source>
        <dbReference type="EMBL" id="QIS23480.1"/>
    </source>
</evidence>
<evidence type="ECO:0000256" key="1">
    <source>
        <dbReference type="SAM" id="Coils"/>
    </source>
</evidence>